<comment type="caution">
    <text evidence="3">The sequence shown here is derived from an EMBL/GenBank/DDBJ whole genome shotgun (WGS) entry which is preliminary data.</text>
</comment>
<dbReference type="PIRSF" id="PIRSF012509">
    <property type="entry name" value="CamS"/>
    <property type="match status" value="1"/>
</dbReference>
<feature type="compositionally biased region" description="Low complexity" evidence="1">
    <location>
        <begin position="148"/>
        <end position="166"/>
    </location>
</feature>
<dbReference type="Gene3D" id="3.10.570.10">
    <property type="entry name" value="sex pheromone staph- cam373 precursor domain"/>
    <property type="match status" value="1"/>
</dbReference>
<dbReference type="CDD" id="cd13441">
    <property type="entry name" value="CamS_repeat_1"/>
    <property type="match status" value="1"/>
</dbReference>
<evidence type="ECO:0000313" key="3">
    <source>
        <dbReference type="EMBL" id="MBF0934246.1"/>
    </source>
</evidence>
<dbReference type="CDD" id="cd13440">
    <property type="entry name" value="CamS_repeat_2"/>
    <property type="match status" value="1"/>
</dbReference>
<dbReference type="EMBL" id="JABZFV010000007">
    <property type="protein sequence ID" value="MBF0934246.1"/>
    <property type="molecule type" value="Genomic_DNA"/>
</dbReference>
<name>A0A929MR99_ABIDE</name>
<dbReference type="InterPro" id="IPR011426">
    <property type="entry name" value="CamS"/>
</dbReference>
<evidence type="ECO:0000256" key="1">
    <source>
        <dbReference type="SAM" id="MobiDB-lite"/>
    </source>
</evidence>
<organism evidence="3 4">
    <name type="scientific">Abiotrophia defectiva</name>
    <name type="common">Streptococcus defectivus</name>
    <dbReference type="NCBI Taxonomy" id="46125"/>
    <lineage>
        <taxon>Bacteria</taxon>
        <taxon>Bacillati</taxon>
        <taxon>Bacillota</taxon>
        <taxon>Bacilli</taxon>
        <taxon>Lactobacillales</taxon>
        <taxon>Aerococcaceae</taxon>
        <taxon>Abiotrophia</taxon>
    </lineage>
</organism>
<sequence length="411" mass="44704">MNNKWQKGLTLAAVSLTLAGCLNNLEAENTKKPVVGPNQVVVQTTQNQLSSENYRAVISNGRYQLGVASSSDSNLSSAGNIRAFEEGLLRIAKGVFPTNQYFLQEGTLINLETMTRWTGRESDDNPEGLNPRLPDDAEQQRKAESTISAQSSESSQEESSSAESSSNDQVITDAAATPIYLAQIMEKDIMVETNDGYSLSGIVIGLAMNSEYQYTDSNNVVHRQEISIGEMRERGKAYANTIVGRLRATPELRSVPISVAIFSQAPASNVVGGTFVLDGISREGNAVTDWTEHNESRALLPFVGTNQGSNDQYPGFEEFRTKVSDFFPKLNGITAEALNINGSLASLKINIVTQFYDLTEITALTQHVTDVAQNTFPEGLDLQVRIESSEGTEAVITKPAGSNQYQSQILK</sequence>
<gene>
    <name evidence="3" type="ORF">HXK00_01220</name>
</gene>
<dbReference type="PROSITE" id="PS51257">
    <property type="entry name" value="PROKAR_LIPOPROTEIN"/>
    <property type="match status" value="1"/>
</dbReference>
<evidence type="ECO:0000256" key="2">
    <source>
        <dbReference type="SAM" id="SignalP"/>
    </source>
</evidence>
<feature type="compositionally biased region" description="Basic and acidic residues" evidence="1">
    <location>
        <begin position="133"/>
        <end position="144"/>
    </location>
</feature>
<feature type="chain" id="PRO_5037503586" evidence="2">
    <location>
        <begin position="28"/>
        <end position="411"/>
    </location>
</feature>
<dbReference type="AlphaFoldDB" id="A0A929MR99"/>
<feature type="signal peptide" evidence="2">
    <location>
        <begin position="1"/>
        <end position="27"/>
    </location>
</feature>
<feature type="region of interest" description="Disordered" evidence="1">
    <location>
        <begin position="118"/>
        <end position="169"/>
    </location>
</feature>
<keyword evidence="2" id="KW-0732">Signal</keyword>
<proteinExistence type="predicted"/>
<reference evidence="3" key="1">
    <citation type="submission" date="2020-04" db="EMBL/GenBank/DDBJ databases">
        <title>Deep metagenomics examines the oral microbiome during advanced dental caries in children, revealing novel taxa and co-occurrences with host molecules.</title>
        <authorList>
            <person name="Baker J.L."/>
            <person name="Morton J.T."/>
            <person name="Dinis M."/>
            <person name="Alvarez R."/>
            <person name="Tran N.C."/>
            <person name="Knight R."/>
            <person name="Edlund A."/>
        </authorList>
    </citation>
    <scope>NUCLEOTIDE SEQUENCE</scope>
    <source>
        <strain evidence="3">JCVI_23_bin.16</strain>
    </source>
</reference>
<protein>
    <submittedName>
        <fullName evidence="3">CamS family sex pheromone protein</fullName>
    </submittedName>
</protein>
<accession>A0A929MR99</accession>
<dbReference type="Pfam" id="PF07537">
    <property type="entry name" value="CamS"/>
    <property type="match status" value="2"/>
</dbReference>
<dbReference type="Proteomes" id="UP000757900">
    <property type="component" value="Unassembled WGS sequence"/>
</dbReference>
<evidence type="ECO:0000313" key="4">
    <source>
        <dbReference type="Proteomes" id="UP000757900"/>
    </source>
</evidence>